<dbReference type="InterPro" id="IPR021830">
    <property type="entry name" value="DUF3422"/>
</dbReference>
<evidence type="ECO:0000256" key="1">
    <source>
        <dbReference type="SAM" id="Coils"/>
    </source>
</evidence>
<feature type="transmembrane region" description="Helical" evidence="2">
    <location>
        <begin position="416"/>
        <end position="435"/>
    </location>
</feature>
<feature type="coiled-coil region" evidence="1">
    <location>
        <begin position="233"/>
        <end position="260"/>
    </location>
</feature>
<evidence type="ECO:0000313" key="3">
    <source>
        <dbReference type="EMBL" id="GAA4427768.1"/>
    </source>
</evidence>
<organism evidence="3 4">
    <name type="scientific">Acidovorax lacteus</name>
    <dbReference type="NCBI Taxonomy" id="1924988"/>
    <lineage>
        <taxon>Bacteria</taxon>
        <taxon>Pseudomonadati</taxon>
        <taxon>Pseudomonadota</taxon>
        <taxon>Betaproteobacteria</taxon>
        <taxon>Burkholderiales</taxon>
        <taxon>Comamonadaceae</taxon>
        <taxon>Acidovorax</taxon>
    </lineage>
</organism>
<evidence type="ECO:0000313" key="4">
    <source>
        <dbReference type="Proteomes" id="UP001501788"/>
    </source>
</evidence>
<comment type="caution">
    <text evidence="3">The sequence shown here is derived from an EMBL/GenBank/DDBJ whole genome shotgun (WGS) entry which is preliminary data.</text>
</comment>
<evidence type="ECO:0000256" key="2">
    <source>
        <dbReference type="SAM" id="Phobius"/>
    </source>
</evidence>
<keyword evidence="4" id="KW-1185">Reference proteome</keyword>
<keyword evidence="2" id="KW-1133">Transmembrane helix</keyword>
<dbReference type="EMBL" id="BAABEX010000029">
    <property type="protein sequence ID" value="GAA4427768.1"/>
    <property type="molecule type" value="Genomic_DNA"/>
</dbReference>
<keyword evidence="1" id="KW-0175">Coiled coil</keyword>
<dbReference type="Pfam" id="PF11902">
    <property type="entry name" value="DUF3422"/>
    <property type="match status" value="1"/>
</dbReference>
<keyword evidence="2" id="KW-0472">Membrane</keyword>
<sequence>MAGRAPPGAPEPTARMNLPVRPAQHPQRALLHNEIHARPPEALSAPLAIAHIVMLTDAAGREASRAHVAALLRDHHMAPPDAQTTHLRTDLGAFRLRWELHTEFVSWTFSVPLQDAGFGERAPPSAIDAVPRDWLAALPGQCLCSLNLWVLPTSRFGSGSLVGHVLHEDTLVASTVADGHGEVYTDFAIHADGFSRMVLLTGGMTPRRLGRLVQRLLEIETYRMAALLGLPAAREAASVLASAERELAELAEAIRSANRDAEPVLLDRLTRLAGQVESQYAATHSRFSASSAYFELLDRRIQDIAESRLAGLQTIREFMDRRLTPARSTCEWAARRQDALSQRVSRMSNLLRTRVEIEQQQSSQALLATMNQRQDLQLKLQSTVEGLSVAAITYYIVGLVSYLAKGAQGLGWPLSPETTAAIAIPVVAAGVWWSLRRLHQRMFHRA</sequence>
<proteinExistence type="predicted"/>
<gene>
    <name evidence="3" type="ORF">GCM10023090_25550</name>
</gene>
<name>A0ABP8LF58_9BURK</name>
<accession>A0ABP8LF58</accession>
<dbReference type="Proteomes" id="UP001501788">
    <property type="component" value="Unassembled WGS sequence"/>
</dbReference>
<reference evidence="4" key="1">
    <citation type="journal article" date="2019" name="Int. J. Syst. Evol. Microbiol.">
        <title>The Global Catalogue of Microorganisms (GCM) 10K type strain sequencing project: providing services to taxonomists for standard genome sequencing and annotation.</title>
        <authorList>
            <consortium name="The Broad Institute Genomics Platform"/>
            <consortium name="The Broad Institute Genome Sequencing Center for Infectious Disease"/>
            <person name="Wu L."/>
            <person name="Ma J."/>
        </authorList>
    </citation>
    <scope>NUCLEOTIDE SEQUENCE [LARGE SCALE GENOMIC DNA]</scope>
    <source>
        <strain evidence="4">JCM 31890</strain>
    </source>
</reference>
<protein>
    <submittedName>
        <fullName evidence="3">DUF3422 domain-containing protein</fullName>
    </submittedName>
</protein>
<keyword evidence="2" id="KW-0812">Transmembrane</keyword>